<evidence type="ECO:0000313" key="2">
    <source>
        <dbReference type="Proteomes" id="UP000256964"/>
    </source>
</evidence>
<protein>
    <submittedName>
        <fullName evidence="1">Uncharacterized protein</fullName>
    </submittedName>
</protein>
<name>A0A371D807_9APHY</name>
<sequence length="144" mass="15421">MAPAAAALSASEVEVPIASPVSVDVCSSLDARRRTPHAHIDRQYIVWTDRDRKRVTIPVVELPAARCTSPAAHITDGEIPDPLAFAFAIVKALQARQAREFEGPWGAPLLSVGERGGVARLGRTPAEYWDWGLGTGGLERTALA</sequence>
<organism evidence="1 2">
    <name type="scientific">Lentinus brumalis</name>
    <dbReference type="NCBI Taxonomy" id="2498619"/>
    <lineage>
        <taxon>Eukaryota</taxon>
        <taxon>Fungi</taxon>
        <taxon>Dikarya</taxon>
        <taxon>Basidiomycota</taxon>
        <taxon>Agaricomycotina</taxon>
        <taxon>Agaricomycetes</taxon>
        <taxon>Polyporales</taxon>
        <taxon>Polyporaceae</taxon>
        <taxon>Lentinus</taxon>
    </lineage>
</organism>
<gene>
    <name evidence="1" type="ORF">OH76DRAFT_1483740</name>
</gene>
<keyword evidence="2" id="KW-1185">Reference proteome</keyword>
<dbReference type="EMBL" id="KZ857410">
    <property type="protein sequence ID" value="RDX48650.1"/>
    <property type="molecule type" value="Genomic_DNA"/>
</dbReference>
<reference evidence="1 2" key="1">
    <citation type="journal article" date="2018" name="Biotechnol. Biofuels">
        <title>Integrative visual omics of the white-rot fungus Polyporus brumalis exposes the biotechnological potential of its oxidative enzymes for delignifying raw plant biomass.</title>
        <authorList>
            <person name="Miyauchi S."/>
            <person name="Rancon A."/>
            <person name="Drula E."/>
            <person name="Hage H."/>
            <person name="Chaduli D."/>
            <person name="Favel A."/>
            <person name="Grisel S."/>
            <person name="Henrissat B."/>
            <person name="Herpoel-Gimbert I."/>
            <person name="Ruiz-Duenas F.J."/>
            <person name="Chevret D."/>
            <person name="Hainaut M."/>
            <person name="Lin J."/>
            <person name="Wang M."/>
            <person name="Pangilinan J."/>
            <person name="Lipzen A."/>
            <person name="Lesage-Meessen L."/>
            <person name="Navarro D."/>
            <person name="Riley R."/>
            <person name="Grigoriev I.V."/>
            <person name="Zhou S."/>
            <person name="Raouche S."/>
            <person name="Rosso M.N."/>
        </authorList>
    </citation>
    <scope>NUCLEOTIDE SEQUENCE [LARGE SCALE GENOMIC DNA]</scope>
    <source>
        <strain evidence="1 2">BRFM 1820</strain>
    </source>
</reference>
<evidence type="ECO:0000313" key="1">
    <source>
        <dbReference type="EMBL" id="RDX48650.1"/>
    </source>
</evidence>
<proteinExistence type="predicted"/>
<dbReference type="AlphaFoldDB" id="A0A371D807"/>
<accession>A0A371D807</accession>
<dbReference type="Proteomes" id="UP000256964">
    <property type="component" value="Unassembled WGS sequence"/>
</dbReference>